<dbReference type="PANTHER" id="PTHR38167">
    <property type="entry name" value="C2H2-TYPE DOMAIN-CONTAINING PROTEIN"/>
    <property type="match status" value="1"/>
</dbReference>
<comment type="caution">
    <text evidence="2">The sequence shown here is derived from an EMBL/GenBank/DDBJ whole genome shotgun (WGS) entry which is preliminary data.</text>
</comment>
<sequence length="139" mass="15671">MDEVETASAEELRAIVLALCKDERIEKQVDDHITKLREAKANTSKTGDMELDHDDPTWDDWDERCHGTKDTKENQEQYTDGFIWDCCEKEGTDPGCTKGHHYAIEGKRMKSTSDRDSVSDGNNDQSDIEDEGETAANDG</sequence>
<name>A0ABR3W2I6_9PEZI</name>
<feature type="compositionally biased region" description="Basic and acidic residues" evidence="1">
    <location>
        <begin position="102"/>
        <end position="118"/>
    </location>
</feature>
<proteinExistence type="predicted"/>
<evidence type="ECO:0000256" key="1">
    <source>
        <dbReference type="SAM" id="MobiDB-lite"/>
    </source>
</evidence>
<feature type="region of interest" description="Disordered" evidence="1">
    <location>
        <begin position="94"/>
        <end position="139"/>
    </location>
</feature>
<organism evidence="2 3">
    <name type="scientific">Diaporthe australafricana</name>
    <dbReference type="NCBI Taxonomy" id="127596"/>
    <lineage>
        <taxon>Eukaryota</taxon>
        <taxon>Fungi</taxon>
        <taxon>Dikarya</taxon>
        <taxon>Ascomycota</taxon>
        <taxon>Pezizomycotina</taxon>
        <taxon>Sordariomycetes</taxon>
        <taxon>Sordariomycetidae</taxon>
        <taxon>Diaporthales</taxon>
        <taxon>Diaporthaceae</taxon>
        <taxon>Diaporthe</taxon>
    </lineage>
</organism>
<dbReference type="PANTHER" id="PTHR38167:SF1">
    <property type="entry name" value="C2H2-TYPE DOMAIN-CONTAINING PROTEIN"/>
    <property type="match status" value="1"/>
</dbReference>
<reference evidence="2 3" key="1">
    <citation type="journal article" date="2024" name="IMA Fungus">
        <title>IMA Genome - F19 : A genome assembly and annotation guide to empower mycologists, including annotated draft genome sequences of Ceratocystis pirilliformis, Diaporthe australafricana, Fusarium ophioides, Paecilomyces lecythidis, and Sporothrix stenoceras.</title>
        <authorList>
            <person name="Aylward J."/>
            <person name="Wilson A.M."/>
            <person name="Visagie C.M."/>
            <person name="Spraker J."/>
            <person name="Barnes I."/>
            <person name="Buitendag C."/>
            <person name="Ceriani C."/>
            <person name="Del Mar Angel L."/>
            <person name="du Plessis D."/>
            <person name="Fuchs T."/>
            <person name="Gasser K."/>
            <person name="Kramer D."/>
            <person name="Li W."/>
            <person name="Munsamy K."/>
            <person name="Piso A."/>
            <person name="Price J.L."/>
            <person name="Sonnekus B."/>
            <person name="Thomas C."/>
            <person name="van der Nest A."/>
            <person name="van Dijk A."/>
            <person name="van Heerden A."/>
            <person name="van Vuuren N."/>
            <person name="Yilmaz N."/>
            <person name="Duong T.A."/>
            <person name="van der Merwe N.A."/>
            <person name="Wingfield M.J."/>
            <person name="Wingfield B.D."/>
        </authorList>
    </citation>
    <scope>NUCLEOTIDE SEQUENCE [LARGE SCALE GENOMIC DNA]</scope>
    <source>
        <strain evidence="2 3">CMW 18300</strain>
    </source>
</reference>
<dbReference type="Proteomes" id="UP001583177">
    <property type="component" value="Unassembled WGS sequence"/>
</dbReference>
<accession>A0ABR3W2I6</accession>
<keyword evidence="3" id="KW-1185">Reference proteome</keyword>
<gene>
    <name evidence="2" type="ORF">Daus18300_012572</name>
</gene>
<evidence type="ECO:0000313" key="2">
    <source>
        <dbReference type="EMBL" id="KAL1851391.1"/>
    </source>
</evidence>
<protein>
    <submittedName>
        <fullName evidence="2">Uncharacterized protein</fullName>
    </submittedName>
</protein>
<dbReference type="EMBL" id="JAWRVE010000173">
    <property type="protein sequence ID" value="KAL1851391.1"/>
    <property type="molecule type" value="Genomic_DNA"/>
</dbReference>
<evidence type="ECO:0000313" key="3">
    <source>
        <dbReference type="Proteomes" id="UP001583177"/>
    </source>
</evidence>